<dbReference type="GO" id="GO:0005452">
    <property type="term" value="F:solute:inorganic anion antiporter activity"/>
    <property type="evidence" value="ECO:0007669"/>
    <property type="project" value="InterPro"/>
</dbReference>
<evidence type="ECO:0000256" key="3">
    <source>
        <dbReference type="ARBA" id="ARBA00022989"/>
    </source>
</evidence>
<dbReference type="GO" id="GO:0006820">
    <property type="term" value="P:monoatomic anion transport"/>
    <property type="evidence" value="ECO:0007669"/>
    <property type="project" value="InterPro"/>
</dbReference>
<dbReference type="GO" id="GO:0005886">
    <property type="term" value="C:plasma membrane"/>
    <property type="evidence" value="ECO:0007669"/>
    <property type="project" value="TreeGrafter"/>
</dbReference>
<dbReference type="Proteomes" id="UP000784294">
    <property type="component" value="Unassembled WGS sequence"/>
</dbReference>
<dbReference type="PANTHER" id="PTHR11453">
    <property type="entry name" value="ANION EXCHANGE PROTEIN"/>
    <property type="match status" value="1"/>
</dbReference>
<reference evidence="7" key="1">
    <citation type="submission" date="2018-11" db="EMBL/GenBank/DDBJ databases">
        <authorList>
            <consortium name="Pathogen Informatics"/>
        </authorList>
    </citation>
    <scope>NUCLEOTIDE SEQUENCE</scope>
</reference>
<dbReference type="OrthoDB" id="1735926at2759"/>
<feature type="transmembrane region" description="Helical" evidence="5">
    <location>
        <begin position="47"/>
        <end position="64"/>
    </location>
</feature>
<comment type="caution">
    <text evidence="7">The sequence shown here is derived from an EMBL/GenBank/DDBJ whole genome shotgun (WGS) entry which is preliminary data.</text>
</comment>
<keyword evidence="3 5" id="KW-1133">Transmembrane helix</keyword>
<dbReference type="GO" id="GO:0051453">
    <property type="term" value="P:regulation of intracellular pH"/>
    <property type="evidence" value="ECO:0007669"/>
    <property type="project" value="TreeGrafter"/>
</dbReference>
<evidence type="ECO:0000313" key="7">
    <source>
        <dbReference type="EMBL" id="VEL14911.1"/>
    </source>
</evidence>
<dbReference type="PANTHER" id="PTHR11453:SF36">
    <property type="entry name" value="ANION EXCHANGE PROTEIN"/>
    <property type="match status" value="1"/>
</dbReference>
<name>A0A3S5BRF7_9PLAT</name>
<dbReference type="GO" id="GO:0008510">
    <property type="term" value="F:sodium:bicarbonate symporter activity"/>
    <property type="evidence" value="ECO:0007669"/>
    <property type="project" value="TreeGrafter"/>
</dbReference>
<evidence type="ECO:0000256" key="5">
    <source>
        <dbReference type="SAM" id="Phobius"/>
    </source>
</evidence>
<sequence length="90" mass="10496">MSTTMPAKRLGTYHVHGPIPEMFMHTMDSGLGQLSNHLIFKLRHTRIPMAVLYGVFLYMGISSLRDVQMVQRTSLFFMPIKYQPDYTFLR</sequence>
<evidence type="ECO:0000313" key="8">
    <source>
        <dbReference type="Proteomes" id="UP000784294"/>
    </source>
</evidence>
<keyword evidence="4 5" id="KW-0472">Membrane</keyword>
<evidence type="ECO:0000256" key="4">
    <source>
        <dbReference type="ARBA" id="ARBA00023136"/>
    </source>
</evidence>
<dbReference type="InterPro" id="IPR003020">
    <property type="entry name" value="HCO3_transpt_euk"/>
</dbReference>
<dbReference type="Pfam" id="PF00955">
    <property type="entry name" value="HCO3_cotransp"/>
    <property type="match status" value="1"/>
</dbReference>
<keyword evidence="2 5" id="KW-0812">Transmembrane</keyword>
<dbReference type="EMBL" id="CAAALY010022742">
    <property type="protein sequence ID" value="VEL14911.1"/>
    <property type="molecule type" value="Genomic_DNA"/>
</dbReference>
<evidence type="ECO:0000256" key="2">
    <source>
        <dbReference type="ARBA" id="ARBA00022692"/>
    </source>
</evidence>
<keyword evidence="8" id="KW-1185">Reference proteome</keyword>
<dbReference type="AlphaFoldDB" id="A0A3S5BRF7"/>
<gene>
    <name evidence="7" type="ORF">PXEA_LOCUS8351</name>
</gene>
<protein>
    <recommendedName>
        <fullName evidence="6">Bicarbonate transporter-like transmembrane domain-containing protein</fullName>
    </recommendedName>
</protein>
<proteinExistence type="predicted"/>
<evidence type="ECO:0000259" key="6">
    <source>
        <dbReference type="Pfam" id="PF00955"/>
    </source>
</evidence>
<evidence type="ECO:0000256" key="1">
    <source>
        <dbReference type="ARBA" id="ARBA00004141"/>
    </source>
</evidence>
<feature type="domain" description="Bicarbonate transporter-like transmembrane" evidence="6">
    <location>
        <begin position="46"/>
        <end position="90"/>
    </location>
</feature>
<comment type="subcellular location">
    <subcellularLocation>
        <location evidence="1">Membrane</location>
        <topology evidence="1">Multi-pass membrane protein</topology>
    </subcellularLocation>
</comment>
<accession>A0A3S5BRF7</accession>
<dbReference type="InterPro" id="IPR011531">
    <property type="entry name" value="HCO3_transpt-like_TM_dom"/>
</dbReference>
<organism evidence="7 8">
    <name type="scientific">Protopolystoma xenopodis</name>
    <dbReference type="NCBI Taxonomy" id="117903"/>
    <lineage>
        <taxon>Eukaryota</taxon>
        <taxon>Metazoa</taxon>
        <taxon>Spiralia</taxon>
        <taxon>Lophotrochozoa</taxon>
        <taxon>Platyhelminthes</taxon>
        <taxon>Monogenea</taxon>
        <taxon>Polyopisthocotylea</taxon>
        <taxon>Polystomatidea</taxon>
        <taxon>Polystomatidae</taxon>
        <taxon>Protopolystoma</taxon>
    </lineage>
</organism>